<protein>
    <submittedName>
        <fullName evidence="1">Uncharacterized protein</fullName>
    </submittedName>
</protein>
<reference evidence="1" key="1">
    <citation type="submission" date="2020-08" db="EMBL/GenBank/DDBJ databases">
        <title>Multicomponent nature underlies the extraordinary mechanical properties of spider dragline silk.</title>
        <authorList>
            <person name="Kono N."/>
            <person name="Nakamura H."/>
            <person name="Mori M."/>
            <person name="Yoshida Y."/>
            <person name="Ohtoshi R."/>
            <person name="Malay A.D."/>
            <person name="Moran D.A.P."/>
            <person name="Tomita M."/>
            <person name="Numata K."/>
            <person name="Arakawa K."/>
        </authorList>
    </citation>
    <scope>NUCLEOTIDE SEQUENCE</scope>
</reference>
<evidence type="ECO:0000313" key="1">
    <source>
        <dbReference type="EMBL" id="GFS88685.1"/>
    </source>
</evidence>
<sequence>MSKIHCTTSRSGTRDSTRRKNREGNVFRIIGGYLVGPFYLFDGSKSWIVLFKFAVHWAIPLDLGTSLFTETFTQVSQRFIAKRGRCYVISSNNGTKFVDRNKGLAKVDRKAISEVALAERNRGSEEWWWWRG</sequence>
<gene>
    <name evidence="1" type="ORF">NPIL_164131</name>
</gene>
<comment type="caution">
    <text evidence="1">The sequence shown here is derived from an EMBL/GenBank/DDBJ whole genome shotgun (WGS) entry which is preliminary data.</text>
</comment>
<dbReference type="EMBL" id="BMAW01004401">
    <property type="protein sequence ID" value="GFS88685.1"/>
    <property type="molecule type" value="Genomic_DNA"/>
</dbReference>
<accession>A0A8X6N1R1</accession>
<dbReference type="OrthoDB" id="8061911at2759"/>
<dbReference type="AlphaFoldDB" id="A0A8X6N1R1"/>
<name>A0A8X6N1R1_NEPPI</name>
<proteinExistence type="predicted"/>
<dbReference type="Proteomes" id="UP000887013">
    <property type="component" value="Unassembled WGS sequence"/>
</dbReference>
<evidence type="ECO:0000313" key="2">
    <source>
        <dbReference type="Proteomes" id="UP000887013"/>
    </source>
</evidence>
<keyword evidence="2" id="KW-1185">Reference proteome</keyword>
<organism evidence="1 2">
    <name type="scientific">Nephila pilipes</name>
    <name type="common">Giant wood spider</name>
    <name type="synonym">Nephila maculata</name>
    <dbReference type="NCBI Taxonomy" id="299642"/>
    <lineage>
        <taxon>Eukaryota</taxon>
        <taxon>Metazoa</taxon>
        <taxon>Ecdysozoa</taxon>
        <taxon>Arthropoda</taxon>
        <taxon>Chelicerata</taxon>
        <taxon>Arachnida</taxon>
        <taxon>Araneae</taxon>
        <taxon>Araneomorphae</taxon>
        <taxon>Entelegynae</taxon>
        <taxon>Araneoidea</taxon>
        <taxon>Nephilidae</taxon>
        <taxon>Nephila</taxon>
    </lineage>
</organism>